<keyword evidence="3" id="KW-1185">Reference proteome</keyword>
<protein>
    <submittedName>
        <fullName evidence="2">HPr kinase/phosphorylase</fullName>
    </submittedName>
</protein>
<dbReference type="Proteomes" id="UP000311605">
    <property type="component" value="Unassembled WGS sequence"/>
</dbReference>
<sequence length="152" mass="16262">MTRNVHGTAIVVGGRGLIFTGPSGSGKSMMAFTCLAIARRAKVFCALIADDQVFITLQDGRIVANCPPSTTGLMELRGSGIVRMDHVASAPLDLAVQVVSAPGTERLPPKDEYWQIGEIGRLPLVRIANVAADPLTVIGALLPDWRQEPPFW</sequence>
<dbReference type="AlphaFoldDB" id="A0A5C4XB28"/>
<dbReference type="Gene3D" id="3.40.50.300">
    <property type="entry name" value="P-loop containing nucleotide triphosphate hydrolases"/>
    <property type="match status" value="1"/>
</dbReference>
<keyword evidence="2" id="KW-0808">Transferase</keyword>
<proteinExistence type="predicted"/>
<gene>
    <name evidence="2" type="ORF">FHP24_25630</name>
</gene>
<dbReference type="GO" id="GO:0006109">
    <property type="term" value="P:regulation of carbohydrate metabolic process"/>
    <property type="evidence" value="ECO:0007669"/>
    <property type="project" value="InterPro"/>
</dbReference>
<accession>A0A5C4XB28</accession>
<feature type="domain" description="HPr kinase/phosphorylase C-terminal" evidence="1">
    <location>
        <begin position="3"/>
        <end position="85"/>
    </location>
</feature>
<evidence type="ECO:0000259" key="1">
    <source>
        <dbReference type="Pfam" id="PF07475"/>
    </source>
</evidence>
<keyword evidence="2" id="KW-0418">Kinase</keyword>
<dbReference type="EMBL" id="VDMN01000008">
    <property type="protein sequence ID" value="TNM60617.1"/>
    <property type="molecule type" value="Genomic_DNA"/>
</dbReference>
<dbReference type="InterPro" id="IPR011104">
    <property type="entry name" value="Hpr_kin/Pase_C"/>
</dbReference>
<dbReference type="CDD" id="cd01918">
    <property type="entry name" value="HprK_C"/>
    <property type="match status" value="1"/>
</dbReference>
<dbReference type="RefSeq" id="WP_139679079.1">
    <property type="nucleotide sequence ID" value="NZ_VDMN01000008.1"/>
</dbReference>
<name>A0A5C4XB28_9HYPH</name>
<dbReference type="InterPro" id="IPR027417">
    <property type="entry name" value="P-loop_NTPase"/>
</dbReference>
<comment type="caution">
    <text evidence="2">The sequence shown here is derived from an EMBL/GenBank/DDBJ whole genome shotgun (WGS) entry which is preliminary data.</text>
</comment>
<dbReference type="OrthoDB" id="8326226at2"/>
<reference evidence="2 3" key="1">
    <citation type="submission" date="2019-06" db="EMBL/GenBank/DDBJ databases">
        <title>The draft genome of Rhizobium smilacinae PTYR-5.</title>
        <authorList>
            <person name="Liu L."/>
            <person name="Li L."/>
            <person name="Zhang X."/>
        </authorList>
    </citation>
    <scope>NUCLEOTIDE SEQUENCE [LARGE SCALE GENOMIC DNA]</scope>
    <source>
        <strain evidence="2 3">PTYR-5</strain>
    </source>
</reference>
<dbReference type="GO" id="GO:0005524">
    <property type="term" value="F:ATP binding"/>
    <property type="evidence" value="ECO:0007669"/>
    <property type="project" value="InterPro"/>
</dbReference>
<evidence type="ECO:0000313" key="3">
    <source>
        <dbReference type="Proteomes" id="UP000311605"/>
    </source>
</evidence>
<dbReference type="GO" id="GO:0000155">
    <property type="term" value="F:phosphorelay sensor kinase activity"/>
    <property type="evidence" value="ECO:0007669"/>
    <property type="project" value="InterPro"/>
</dbReference>
<dbReference type="SUPFAM" id="SSF53795">
    <property type="entry name" value="PEP carboxykinase-like"/>
    <property type="match status" value="1"/>
</dbReference>
<organism evidence="2 3">
    <name type="scientific">Aliirhizobium smilacinae</name>
    <dbReference type="NCBI Taxonomy" id="1395944"/>
    <lineage>
        <taxon>Bacteria</taxon>
        <taxon>Pseudomonadati</taxon>
        <taxon>Pseudomonadota</taxon>
        <taxon>Alphaproteobacteria</taxon>
        <taxon>Hyphomicrobiales</taxon>
        <taxon>Rhizobiaceae</taxon>
        <taxon>Aliirhizobium</taxon>
    </lineage>
</organism>
<evidence type="ECO:0000313" key="2">
    <source>
        <dbReference type="EMBL" id="TNM60617.1"/>
    </source>
</evidence>
<dbReference type="Pfam" id="PF07475">
    <property type="entry name" value="Hpr_kinase_C"/>
    <property type="match status" value="1"/>
</dbReference>